<dbReference type="Proteomes" id="UP000019471">
    <property type="component" value="Unassembled WGS sequence"/>
</dbReference>
<reference evidence="2 3" key="1">
    <citation type="submission" date="2013-03" db="EMBL/GenBank/DDBJ databases">
        <title>The Genome Sequence of Cladophialophora psammophila CBS 110553.</title>
        <authorList>
            <consortium name="The Broad Institute Genomics Platform"/>
            <person name="Cuomo C."/>
            <person name="de Hoog S."/>
            <person name="Gorbushina A."/>
            <person name="Walker B."/>
            <person name="Young S.K."/>
            <person name="Zeng Q."/>
            <person name="Gargeya S."/>
            <person name="Fitzgerald M."/>
            <person name="Haas B."/>
            <person name="Abouelleil A."/>
            <person name="Allen A.W."/>
            <person name="Alvarado L."/>
            <person name="Arachchi H.M."/>
            <person name="Berlin A.M."/>
            <person name="Chapman S.B."/>
            <person name="Gainer-Dewar J."/>
            <person name="Goldberg J."/>
            <person name="Griggs A."/>
            <person name="Gujja S."/>
            <person name="Hansen M."/>
            <person name="Howarth C."/>
            <person name="Imamovic A."/>
            <person name="Ireland A."/>
            <person name="Larimer J."/>
            <person name="McCowan C."/>
            <person name="Murphy C."/>
            <person name="Pearson M."/>
            <person name="Poon T.W."/>
            <person name="Priest M."/>
            <person name="Roberts A."/>
            <person name="Saif S."/>
            <person name="Shea T."/>
            <person name="Sisk P."/>
            <person name="Sykes S."/>
            <person name="Wortman J."/>
            <person name="Nusbaum C."/>
            <person name="Birren B."/>
        </authorList>
    </citation>
    <scope>NUCLEOTIDE SEQUENCE [LARGE SCALE GENOMIC DNA]</scope>
    <source>
        <strain evidence="2 3">CBS 110553</strain>
    </source>
</reference>
<evidence type="ECO:0000259" key="1">
    <source>
        <dbReference type="PROSITE" id="PS50097"/>
    </source>
</evidence>
<dbReference type="PROSITE" id="PS50097">
    <property type="entry name" value="BTB"/>
    <property type="match status" value="1"/>
</dbReference>
<sequence>MAGVTPSAYLDLLRSEKYSDFTIACNGVEFKVHRAVVCPASPFLDAACNSGFQEAMSRRIEFPEDDPGIVARVVLFLYTSDYDANQVPTFNKHSHGGGCLAQRDRSASFSAESAISSGNFVAAAAAAADEKRKQEEVVVEALKINALVYKCADMLGIENLKVLAADRFLADAVGLVGDDQLAEPLRVMYESTHATDEHLRLPVTTLCIRNHDTLSKATVKVIQEHEHNVWSVTVHLLQEAQDRHMEEARKRKSEWHIIYDTVTKVNDVLASRCASCHREVSRILVRPDNSMKGQCRNFCRNTRDVDFDEDPVAI</sequence>
<dbReference type="InterPro" id="IPR000210">
    <property type="entry name" value="BTB/POZ_dom"/>
</dbReference>
<dbReference type="SUPFAM" id="SSF54695">
    <property type="entry name" value="POZ domain"/>
    <property type="match status" value="1"/>
</dbReference>
<proteinExistence type="predicted"/>
<dbReference type="eggNOG" id="ENOG502SQDU">
    <property type="taxonomic scope" value="Eukaryota"/>
</dbReference>
<dbReference type="GeneID" id="19192598"/>
<evidence type="ECO:0000313" key="3">
    <source>
        <dbReference type="Proteomes" id="UP000019471"/>
    </source>
</evidence>
<evidence type="ECO:0000313" key="2">
    <source>
        <dbReference type="EMBL" id="EXJ68961.1"/>
    </source>
</evidence>
<dbReference type="Pfam" id="PF00651">
    <property type="entry name" value="BTB"/>
    <property type="match status" value="1"/>
</dbReference>
<dbReference type="InterPro" id="IPR011333">
    <property type="entry name" value="SKP1/BTB/POZ_sf"/>
</dbReference>
<dbReference type="AlphaFoldDB" id="W9WWD9"/>
<dbReference type="OrthoDB" id="6359816at2759"/>
<dbReference type="RefSeq" id="XP_007746671.1">
    <property type="nucleotide sequence ID" value="XM_007748481.1"/>
</dbReference>
<name>W9WWD9_9EURO</name>
<dbReference type="PANTHER" id="PTHR47843">
    <property type="entry name" value="BTB DOMAIN-CONTAINING PROTEIN-RELATED"/>
    <property type="match status" value="1"/>
</dbReference>
<dbReference type="HOGENOM" id="CLU_057752_2_0_1"/>
<gene>
    <name evidence="2" type="ORF">A1O5_07893</name>
</gene>
<dbReference type="EMBL" id="AMGX01000012">
    <property type="protein sequence ID" value="EXJ68961.1"/>
    <property type="molecule type" value="Genomic_DNA"/>
</dbReference>
<comment type="caution">
    <text evidence="2">The sequence shown here is derived from an EMBL/GenBank/DDBJ whole genome shotgun (WGS) entry which is preliminary data.</text>
</comment>
<dbReference type="Gene3D" id="3.30.710.10">
    <property type="entry name" value="Potassium Channel Kv1.1, Chain A"/>
    <property type="match status" value="1"/>
</dbReference>
<organism evidence="2 3">
    <name type="scientific">Cladophialophora psammophila CBS 110553</name>
    <dbReference type="NCBI Taxonomy" id="1182543"/>
    <lineage>
        <taxon>Eukaryota</taxon>
        <taxon>Fungi</taxon>
        <taxon>Dikarya</taxon>
        <taxon>Ascomycota</taxon>
        <taxon>Pezizomycotina</taxon>
        <taxon>Eurotiomycetes</taxon>
        <taxon>Chaetothyriomycetidae</taxon>
        <taxon>Chaetothyriales</taxon>
        <taxon>Herpotrichiellaceae</taxon>
        <taxon>Cladophialophora</taxon>
    </lineage>
</organism>
<protein>
    <recommendedName>
        <fullName evidence="1">BTB domain-containing protein</fullName>
    </recommendedName>
</protein>
<feature type="domain" description="BTB" evidence="1">
    <location>
        <begin position="19"/>
        <end position="86"/>
    </location>
</feature>
<dbReference type="STRING" id="1182543.W9WWD9"/>
<dbReference type="PANTHER" id="PTHR47843:SF5">
    <property type="entry name" value="BTB_POZ DOMAIN PROTEIN"/>
    <property type="match status" value="1"/>
</dbReference>
<keyword evidence="3" id="KW-1185">Reference proteome</keyword>
<dbReference type="CDD" id="cd18186">
    <property type="entry name" value="BTB_POZ_ZBTB_KLHL-like"/>
    <property type="match status" value="1"/>
</dbReference>
<accession>W9WWD9</accession>